<evidence type="ECO:0000313" key="3">
    <source>
        <dbReference type="Proteomes" id="UP000218676"/>
    </source>
</evidence>
<dbReference type="InterPro" id="IPR032295">
    <property type="entry name" value="DUF4842"/>
</dbReference>
<evidence type="ECO:0000259" key="1">
    <source>
        <dbReference type="Pfam" id="PF16130"/>
    </source>
</evidence>
<dbReference type="InterPro" id="IPR031025">
    <property type="entry name" value="LruC_dom"/>
</dbReference>
<name>A0AAD1FNZ4_PHODP</name>
<organism evidence="2 3">
    <name type="scientific">Photobacterium damsela subsp. piscicida</name>
    <name type="common">Pasteurella piscicida</name>
    <dbReference type="NCBI Taxonomy" id="38294"/>
    <lineage>
        <taxon>Bacteria</taxon>
        <taxon>Pseudomonadati</taxon>
        <taxon>Pseudomonadota</taxon>
        <taxon>Gammaproteobacteria</taxon>
        <taxon>Vibrionales</taxon>
        <taxon>Vibrionaceae</taxon>
        <taxon>Photobacterium</taxon>
    </lineage>
</organism>
<dbReference type="Pfam" id="PF16130">
    <property type="entry name" value="DUF4842"/>
    <property type="match status" value="1"/>
</dbReference>
<dbReference type="EMBL" id="AP018045">
    <property type="protein sequence ID" value="BAX54200.1"/>
    <property type="molecule type" value="Genomic_DNA"/>
</dbReference>
<dbReference type="AlphaFoldDB" id="A0AAD1FNZ4"/>
<dbReference type="NCBIfam" id="TIGR04456">
    <property type="entry name" value="LruC_dom"/>
    <property type="match status" value="1"/>
</dbReference>
<sequence>MGADYRNGFAIHLPGLARESVDESNIVFVKNNELQTSSPLEAGQTNAVLMISPDLYLDVGSDCPYYRTKEDCQEVDLFSFSITVPLVDGTKLWALCCTL</sequence>
<proteinExistence type="predicted"/>
<gene>
    <name evidence="2" type="ORF">PDPUS_1_02826</name>
</gene>
<protein>
    <recommendedName>
        <fullName evidence="1">DUF4842 domain-containing protein</fullName>
    </recommendedName>
</protein>
<feature type="domain" description="DUF4842" evidence="1">
    <location>
        <begin position="1"/>
        <end position="89"/>
    </location>
</feature>
<reference evidence="3" key="1">
    <citation type="submission" date="2017-05" db="EMBL/GenBank/DDBJ databases">
        <title>Whole genome sequence of fish pathogenic bacteria, Photobacterium damselae subsp. piscicida, strain 91-197, isolated from hybrid striped bass (Morone sp.) in USA.</title>
        <authorList>
            <person name="Teru Y."/>
            <person name="Hikima J."/>
            <person name="Kono T."/>
            <person name="Sakai M."/>
            <person name="Takano T."/>
            <person name="Hawke J.P."/>
            <person name="Takeyama H."/>
            <person name="Aoki T."/>
        </authorList>
    </citation>
    <scope>NUCLEOTIDE SEQUENCE [LARGE SCALE GENOMIC DNA]</scope>
    <source>
        <strain evidence="3">91-197</strain>
    </source>
</reference>
<dbReference type="Proteomes" id="UP000218676">
    <property type="component" value="Chromosome 1"/>
</dbReference>
<accession>A0AAD1FNZ4</accession>
<evidence type="ECO:0000313" key="2">
    <source>
        <dbReference type="EMBL" id="BAX54200.1"/>
    </source>
</evidence>